<dbReference type="VEuPathDB" id="GiardiaDB:SS50377_25813"/>
<evidence type="ECO:0000256" key="9">
    <source>
        <dbReference type="ARBA" id="ARBA00048679"/>
    </source>
</evidence>
<evidence type="ECO:0000256" key="7">
    <source>
        <dbReference type="ARBA" id="ARBA00022840"/>
    </source>
</evidence>
<dbReference type="Pfam" id="PF00069">
    <property type="entry name" value="Pkinase"/>
    <property type="match status" value="1"/>
</dbReference>
<evidence type="ECO:0000256" key="4">
    <source>
        <dbReference type="ARBA" id="ARBA00022679"/>
    </source>
</evidence>
<evidence type="ECO:0000256" key="11">
    <source>
        <dbReference type="RuleBase" id="RU000304"/>
    </source>
</evidence>
<evidence type="ECO:0000259" key="12">
    <source>
        <dbReference type="PROSITE" id="PS50011"/>
    </source>
</evidence>
<evidence type="ECO:0000256" key="1">
    <source>
        <dbReference type="ARBA" id="ARBA00010886"/>
    </source>
</evidence>
<evidence type="ECO:0000256" key="10">
    <source>
        <dbReference type="PROSITE-ProRule" id="PRU10141"/>
    </source>
</evidence>
<dbReference type="EC" id="2.7.11.1" evidence="2"/>
<dbReference type="Proteomes" id="UP000018208">
    <property type="component" value="Unassembled WGS sequence"/>
</dbReference>
<dbReference type="PROSITE" id="PS00108">
    <property type="entry name" value="PROTEIN_KINASE_ST"/>
    <property type="match status" value="1"/>
</dbReference>
<evidence type="ECO:0000256" key="2">
    <source>
        <dbReference type="ARBA" id="ARBA00012513"/>
    </source>
</evidence>
<keyword evidence="6 13" id="KW-0418">Kinase</keyword>
<name>V6LLK1_9EUKA</name>
<feature type="domain" description="Protein kinase" evidence="12">
    <location>
        <begin position="4"/>
        <end position="264"/>
    </location>
</feature>
<dbReference type="GO" id="GO:0004674">
    <property type="term" value="F:protein serine/threonine kinase activity"/>
    <property type="evidence" value="ECO:0007669"/>
    <property type="project" value="UniProtKB-KW"/>
</dbReference>
<dbReference type="Gene3D" id="1.10.510.10">
    <property type="entry name" value="Transferase(Phosphotransferase) domain 1"/>
    <property type="match status" value="1"/>
</dbReference>
<dbReference type="FunFam" id="3.30.200.20:FF:000097">
    <property type="entry name" value="Probable serine/threonine-protein kinase nek1"/>
    <property type="match status" value="1"/>
</dbReference>
<dbReference type="GO" id="GO:0005524">
    <property type="term" value="F:ATP binding"/>
    <property type="evidence" value="ECO:0007669"/>
    <property type="project" value="UniProtKB-UniRule"/>
</dbReference>
<dbReference type="SUPFAM" id="SSF56112">
    <property type="entry name" value="Protein kinase-like (PK-like)"/>
    <property type="match status" value="1"/>
</dbReference>
<keyword evidence="3 11" id="KW-0723">Serine/threonine-protein kinase</keyword>
<dbReference type="OrthoDB" id="248923at2759"/>
<evidence type="ECO:0000256" key="8">
    <source>
        <dbReference type="ARBA" id="ARBA00047899"/>
    </source>
</evidence>
<gene>
    <name evidence="13" type="ORF">SS50377_14659</name>
    <name evidence="14" type="ORF">SS50377_25813</name>
</gene>
<dbReference type="PROSITE" id="PS00107">
    <property type="entry name" value="PROTEIN_KINASE_ATP"/>
    <property type="match status" value="1"/>
</dbReference>
<dbReference type="InterPro" id="IPR008271">
    <property type="entry name" value="Ser/Thr_kinase_AS"/>
</dbReference>
<dbReference type="InterPro" id="IPR000719">
    <property type="entry name" value="Prot_kinase_dom"/>
</dbReference>
<evidence type="ECO:0000313" key="14">
    <source>
        <dbReference type="EMBL" id="KAH0571623.1"/>
    </source>
</evidence>
<dbReference type="PANTHER" id="PTHR44899">
    <property type="entry name" value="CAMK FAMILY PROTEIN KINASE"/>
    <property type="match status" value="1"/>
</dbReference>
<evidence type="ECO:0000256" key="3">
    <source>
        <dbReference type="ARBA" id="ARBA00022527"/>
    </source>
</evidence>
<dbReference type="EMBL" id="KI546097">
    <property type="protein sequence ID" value="EST45427.1"/>
    <property type="molecule type" value="Genomic_DNA"/>
</dbReference>
<organism evidence="13">
    <name type="scientific">Spironucleus salmonicida</name>
    <dbReference type="NCBI Taxonomy" id="348837"/>
    <lineage>
        <taxon>Eukaryota</taxon>
        <taxon>Metamonada</taxon>
        <taxon>Diplomonadida</taxon>
        <taxon>Hexamitidae</taxon>
        <taxon>Hexamitinae</taxon>
        <taxon>Spironucleus</taxon>
    </lineage>
</organism>
<comment type="catalytic activity">
    <reaction evidence="8">
        <text>L-threonyl-[protein] + ATP = O-phospho-L-threonyl-[protein] + ADP + H(+)</text>
        <dbReference type="Rhea" id="RHEA:46608"/>
        <dbReference type="Rhea" id="RHEA-COMP:11060"/>
        <dbReference type="Rhea" id="RHEA-COMP:11605"/>
        <dbReference type="ChEBI" id="CHEBI:15378"/>
        <dbReference type="ChEBI" id="CHEBI:30013"/>
        <dbReference type="ChEBI" id="CHEBI:30616"/>
        <dbReference type="ChEBI" id="CHEBI:61977"/>
        <dbReference type="ChEBI" id="CHEBI:456216"/>
        <dbReference type="EC" id="2.7.11.1"/>
    </reaction>
</comment>
<dbReference type="PANTHER" id="PTHR44899:SF3">
    <property type="entry name" value="SERINE_THREONINE-PROTEIN KINASE NEK1"/>
    <property type="match status" value="1"/>
</dbReference>
<dbReference type="SMART" id="SM00220">
    <property type="entry name" value="S_TKc"/>
    <property type="match status" value="1"/>
</dbReference>
<keyword evidence="5 10" id="KW-0547">Nucleotide-binding</keyword>
<reference evidence="14" key="2">
    <citation type="submission" date="2020-12" db="EMBL/GenBank/DDBJ databases">
        <title>New Spironucleus salmonicida genome in near-complete chromosomes.</title>
        <authorList>
            <person name="Xu F."/>
            <person name="Kurt Z."/>
            <person name="Jimenez-Gonzalez A."/>
            <person name="Astvaldsson A."/>
            <person name="Andersson J.O."/>
            <person name="Svard S.G."/>
        </authorList>
    </citation>
    <scope>NUCLEOTIDE SEQUENCE</scope>
    <source>
        <strain evidence="14">ATCC 50377</strain>
    </source>
</reference>
<dbReference type="InterPro" id="IPR017441">
    <property type="entry name" value="Protein_kinase_ATP_BS"/>
</dbReference>
<dbReference type="CDD" id="cd08215">
    <property type="entry name" value="STKc_Nek"/>
    <property type="match status" value="1"/>
</dbReference>
<evidence type="ECO:0000256" key="6">
    <source>
        <dbReference type="ARBA" id="ARBA00022777"/>
    </source>
</evidence>
<keyword evidence="4" id="KW-0808">Transferase</keyword>
<reference evidence="13 14" key="1">
    <citation type="journal article" date="2014" name="PLoS Genet.">
        <title>The Genome of Spironucleus salmonicida Highlights a Fish Pathogen Adapted to Fluctuating Environments.</title>
        <authorList>
            <person name="Xu F."/>
            <person name="Jerlstrom-Hultqvist J."/>
            <person name="Einarsson E."/>
            <person name="Astvaldsson A."/>
            <person name="Svard S.G."/>
            <person name="Andersson J.O."/>
        </authorList>
    </citation>
    <scope>NUCLEOTIDE SEQUENCE</scope>
    <source>
        <strain evidence="14">ATCC 50377</strain>
    </source>
</reference>
<keyword evidence="15" id="KW-1185">Reference proteome</keyword>
<evidence type="ECO:0000256" key="5">
    <source>
        <dbReference type="ARBA" id="ARBA00022741"/>
    </source>
</evidence>
<sequence length="386" mass="43713">MDKYTQIKLLGKGSFGSAFLVNDTNTNTQYVMKIISLSNIPPEERASALQEARILLKCKHKYVTNCVEAFQQNNNLCIVMQYANAGDLQQFLDRQKKEKKGFVKEELVLTFFVQMALGLRYVHSQHILHRDLKGANVFLHEETGQISCQLGDFGVSKVLGGTLDVAKTAIGTPYYMSPEIVNNVPYNTKTDIWSLGCVLYELCTLEHVFDAGSLKMLQMKILSGTYKPIPGIYSKDMQNLIGKMLAKNPIDRPQINDILGLKFIKDVAKKILSQEEYIKEFDVKNEAKDFSDAPSNVQKSTAENLIDRLKSKGDSAMYRIESVRAYLEKQIGFDRFFNTYQIVIDAFEQGKSEIDRKVIQQSLGAENMGFINVIIQLILLEIQSNK</sequence>
<dbReference type="InterPro" id="IPR011009">
    <property type="entry name" value="Kinase-like_dom_sf"/>
</dbReference>
<feature type="binding site" evidence="10">
    <location>
        <position position="33"/>
    </location>
    <ligand>
        <name>ATP</name>
        <dbReference type="ChEBI" id="CHEBI:30616"/>
    </ligand>
</feature>
<dbReference type="PROSITE" id="PS50011">
    <property type="entry name" value="PROTEIN_KINASE_DOM"/>
    <property type="match status" value="1"/>
</dbReference>
<protein>
    <recommendedName>
        <fullName evidence="2">non-specific serine/threonine protein kinase</fullName>
        <ecNumber evidence="2">2.7.11.1</ecNumber>
    </recommendedName>
</protein>
<evidence type="ECO:0000313" key="15">
    <source>
        <dbReference type="Proteomes" id="UP000018208"/>
    </source>
</evidence>
<dbReference type="EMBL" id="AUWU02000006">
    <property type="protein sequence ID" value="KAH0571623.1"/>
    <property type="molecule type" value="Genomic_DNA"/>
</dbReference>
<dbReference type="InterPro" id="IPR051131">
    <property type="entry name" value="NEK_Ser/Thr_kinase_NIMA"/>
</dbReference>
<proteinExistence type="inferred from homology"/>
<keyword evidence="7 10" id="KW-0067">ATP-binding</keyword>
<dbReference type="Gene3D" id="3.30.200.20">
    <property type="entry name" value="Phosphorylase Kinase, domain 1"/>
    <property type="match status" value="1"/>
</dbReference>
<comment type="catalytic activity">
    <reaction evidence="9">
        <text>L-seryl-[protein] + ATP = O-phospho-L-seryl-[protein] + ADP + H(+)</text>
        <dbReference type="Rhea" id="RHEA:17989"/>
        <dbReference type="Rhea" id="RHEA-COMP:9863"/>
        <dbReference type="Rhea" id="RHEA-COMP:11604"/>
        <dbReference type="ChEBI" id="CHEBI:15378"/>
        <dbReference type="ChEBI" id="CHEBI:29999"/>
        <dbReference type="ChEBI" id="CHEBI:30616"/>
        <dbReference type="ChEBI" id="CHEBI:83421"/>
        <dbReference type="ChEBI" id="CHEBI:456216"/>
        <dbReference type="EC" id="2.7.11.1"/>
    </reaction>
</comment>
<accession>V6LLK1</accession>
<dbReference type="AlphaFoldDB" id="V6LLK1"/>
<comment type="similarity">
    <text evidence="1">Belongs to the protein kinase superfamily. NEK Ser/Thr protein kinase family. NIMA subfamily.</text>
</comment>
<evidence type="ECO:0000313" key="13">
    <source>
        <dbReference type="EMBL" id="EST45427.1"/>
    </source>
</evidence>